<gene>
    <name evidence="1" type="ORF">LCGC14_1198740</name>
</gene>
<name>A0A0F9LHK7_9ZZZZ</name>
<reference evidence="1" key="1">
    <citation type="journal article" date="2015" name="Nature">
        <title>Complex archaea that bridge the gap between prokaryotes and eukaryotes.</title>
        <authorList>
            <person name="Spang A."/>
            <person name="Saw J.H."/>
            <person name="Jorgensen S.L."/>
            <person name="Zaremba-Niedzwiedzka K."/>
            <person name="Martijn J."/>
            <person name="Lind A.E."/>
            <person name="van Eijk R."/>
            <person name="Schleper C."/>
            <person name="Guy L."/>
            <person name="Ettema T.J."/>
        </authorList>
    </citation>
    <scope>NUCLEOTIDE SEQUENCE</scope>
</reference>
<proteinExistence type="predicted"/>
<dbReference type="AlphaFoldDB" id="A0A0F9LHK7"/>
<protein>
    <submittedName>
        <fullName evidence="1">Uncharacterized protein</fullName>
    </submittedName>
</protein>
<accession>A0A0F9LHK7</accession>
<comment type="caution">
    <text evidence="1">The sequence shown here is derived from an EMBL/GenBank/DDBJ whole genome shotgun (WGS) entry which is preliminary data.</text>
</comment>
<sequence length="176" mass="21189">MERTGSTPNDRSETGEIKERKSIISLNREIEKIVEEFLKSEQSTEISEIFSRWILDFIEQDVFIHPDSDFKLYDIYELFNQTLIIKTTAKDPKDTTPTKSKHFEIDTNLIEEIIRRAVKNPKIFQFIKSSEWNELRKEFFKKFEINHECIESLEKLIMYQNLMQLKIDKYKLKQGW</sequence>
<evidence type="ECO:0000313" key="1">
    <source>
        <dbReference type="EMBL" id="KKM94399.1"/>
    </source>
</evidence>
<dbReference type="EMBL" id="LAZR01006144">
    <property type="protein sequence ID" value="KKM94399.1"/>
    <property type="molecule type" value="Genomic_DNA"/>
</dbReference>
<organism evidence="1">
    <name type="scientific">marine sediment metagenome</name>
    <dbReference type="NCBI Taxonomy" id="412755"/>
    <lineage>
        <taxon>unclassified sequences</taxon>
        <taxon>metagenomes</taxon>
        <taxon>ecological metagenomes</taxon>
    </lineage>
</organism>